<dbReference type="RefSeq" id="WP_022903347.1">
    <property type="nucleotide sequence ID" value="NZ_BMOI01000003.1"/>
</dbReference>
<dbReference type="EMBL" id="JAFBCG010000001">
    <property type="protein sequence ID" value="MBM7803112.1"/>
    <property type="molecule type" value="Genomic_DNA"/>
</dbReference>
<organism evidence="3 5">
    <name type="scientific">Curtobacterium luteum</name>
    <dbReference type="NCBI Taxonomy" id="33881"/>
    <lineage>
        <taxon>Bacteria</taxon>
        <taxon>Bacillati</taxon>
        <taxon>Actinomycetota</taxon>
        <taxon>Actinomycetes</taxon>
        <taxon>Micrococcales</taxon>
        <taxon>Microbacteriaceae</taxon>
        <taxon>Curtobacterium</taxon>
    </lineage>
</organism>
<keyword evidence="2" id="KW-0472">Membrane</keyword>
<evidence type="ECO:0000313" key="6">
    <source>
        <dbReference type="Proteomes" id="UP000746584"/>
    </source>
</evidence>
<accession>A0A8H9G7R7</accession>
<evidence type="ECO:0000313" key="3">
    <source>
        <dbReference type="EMBL" id="GGK94147.1"/>
    </source>
</evidence>
<dbReference type="Proteomes" id="UP000746584">
    <property type="component" value="Unassembled WGS sequence"/>
</dbReference>
<comment type="caution">
    <text evidence="3">The sequence shown here is derived from an EMBL/GenBank/DDBJ whole genome shotgun (WGS) entry which is preliminary data.</text>
</comment>
<feature type="region of interest" description="Disordered" evidence="1">
    <location>
        <begin position="1"/>
        <end position="23"/>
    </location>
</feature>
<dbReference type="AlphaFoldDB" id="A0A8H9G7R7"/>
<keyword evidence="6" id="KW-1185">Reference proteome</keyword>
<dbReference type="EMBL" id="BMOI01000003">
    <property type="protein sequence ID" value="GGK94147.1"/>
    <property type="molecule type" value="Genomic_DNA"/>
</dbReference>
<reference evidence="3" key="2">
    <citation type="submission" date="2020-09" db="EMBL/GenBank/DDBJ databases">
        <authorList>
            <person name="Sun Q."/>
            <person name="Ohkuma M."/>
        </authorList>
    </citation>
    <scope>NUCLEOTIDE SEQUENCE</scope>
    <source>
        <strain evidence="3">JCM 1480</strain>
    </source>
</reference>
<evidence type="ECO:0000256" key="2">
    <source>
        <dbReference type="SAM" id="Phobius"/>
    </source>
</evidence>
<reference evidence="3" key="1">
    <citation type="journal article" date="2014" name="Int. J. Syst. Evol. Microbiol.">
        <title>Complete genome sequence of Corynebacterium casei LMG S-19264T (=DSM 44701T), isolated from a smear-ripened cheese.</title>
        <authorList>
            <consortium name="US DOE Joint Genome Institute (JGI-PGF)"/>
            <person name="Walter F."/>
            <person name="Albersmeier A."/>
            <person name="Kalinowski J."/>
            <person name="Ruckert C."/>
        </authorList>
    </citation>
    <scope>NUCLEOTIDE SEQUENCE</scope>
    <source>
        <strain evidence="3">JCM 1480</strain>
    </source>
</reference>
<keyword evidence="2" id="KW-0812">Transmembrane</keyword>
<proteinExistence type="predicted"/>
<protein>
    <submittedName>
        <fullName evidence="3">Uncharacterized protein</fullName>
    </submittedName>
</protein>
<sequence length="257" mass="28033">MNANEPMNPGVPDGGAPTGLDPVTVKPDPARWASVVRRERLTLIGTVVVVVALEVVTSLLGRLGPIIIAHGVTIVAAFYFFAVLRFRRNRLAQTLGDPDRGITVSDAGVDVPLLGLVRWDEIPAVYTVYDQARADRYAQSGGIKGFAERWTQAVGSANHYLTVALQDGPAMRQRARPQQFRRWVKLWARSGAPDFGAIQIIGDVYYSDADADRLDRALRAQATRRGLPNSRSATMLDQGEFFRTNSGIAVFDGKTGV</sequence>
<gene>
    <name evidence="3" type="ORF">GCM10009769_10210</name>
    <name evidence="4" type="ORF">JOE58_002363</name>
</gene>
<name>A0A8H9G7R7_9MICO</name>
<dbReference type="Proteomes" id="UP000648535">
    <property type="component" value="Unassembled WGS sequence"/>
</dbReference>
<feature type="transmembrane region" description="Helical" evidence="2">
    <location>
        <begin position="41"/>
        <end position="60"/>
    </location>
</feature>
<evidence type="ECO:0000256" key="1">
    <source>
        <dbReference type="SAM" id="MobiDB-lite"/>
    </source>
</evidence>
<keyword evidence="2" id="KW-1133">Transmembrane helix</keyword>
<reference evidence="4 6" key="3">
    <citation type="submission" date="2021-01" db="EMBL/GenBank/DDBJ databases">
        <title>Sequencing the genomes of 1000 actinobacteria strains.</title>
        <authorList>
            <person name="Klenk H.-P."/>
        </authorList>
    </citation>
    <scope>NUCLEOTIDE SEQUENCE [LARGE SCALE GENOMIC DNA]</scope>
    <source>
        <strain evidence="4 6">DSM 20542</strain>
    </source>
</reference>
<feature type="transmembrane region" description="Helical" evidence="2">
    <location>
        <begin position="66"/>
        <end position="84"/>
    </location>
</feature>
<evidence type="ECO:0000313" key="4">
    <source>
        <dbReference type="EMBL" id="MBM7803112.1"/>
    </source>
</evidence>
<evidence type="ECO:0000313" key="5">
    <source>
        <dbReference type="Proteomes" id="UP000648535"/>
    </source>
</evidence>